<dbReference type="STRING" id="1218173.BALCAV_0212255"/>
<dbReference type="eggNOG" id="COG0300">
    <property type="taxonomic scope" value="Bacteria"/>
</dbReference>
<dbReference type="Pfam" id="PF00106">
    <property type="entry name" value="adh_short"/>
    <property type="match status" value="1"/>
</dbReference>
<protein>
    <submittedName>
        <fullName evidence="4">Oxidoreductase</fullName>
    </submittedName>
</protein>
<evidence type="ECO:0000313" key="5">
    <source>
        <dbReference type="EMBL" id="THG88995.1"/>
    </source>
</evidence>
<keyword evidence="2" id="KW-0560">Oxidoreductase</keyword>
<keyword evidence="6" id="KW-1185">Reference proteome</keyword>
<dbReference type="InterPro" id="IPR020904">
    <property type="entry name" value="Sc_DH/Rdtase_CS"/>
</dbReference>
<dbReference type="PIRSF" id="PIRSF000126">
    <property type="entry name" value="11-beta-HSD1"/>
    <property type="match status" value="1"/>
</dbReference>
<evidence type="ECO:0000313" key="4">
    <source>
        <dbReference type="EMBL" id="KGA97095.1"/>
    </source>
</evidence>
<reference evidence="4 6" key="1">
    <citation type="journal article" date="2014" name="Genome Announc.">
        <title>Draft Genome Sequence of Bacillus alcalophilus AV1934, a Classic Alkaliphile Isolated from Human Feces in 1934.</title>
        <authorList>
            <person name="Attie O."/>
            <person name="Jayaprakash A."/>
            <person name="Shah H."/>
            <person name="Paulsen I.T."/>
            <person name="Morino M."/>
            <person name="Takahashi Y."/>
            <person name="Narumi I."/>
            <person name="Sachidanandam R."/>
            <person name="Satoh K."/>
            <person name="Ito M."/>
            <person name="Krulwich T.A."/>
        </authorList>
    </citation>
    <scope>NUCLEOTIDE SEQUENCE [LARGE SCALE GENOMIC DNA]</scope>
    <source>
        <strain evidence="4 6">AV1934</strain>
    </source>
</reference>
<evidence type="ECO:0000256" key="3">
    <source>
        <dbReference type="RuleBase" id="RU000363"/>
    </source>
</evidence>
<evidence type="ECO:0000313" key="6">
    <source>
        <dbReference type="Proteomes" id="UP000002754"/>
    </source>
</evidence>
<dbReference type="PANTHER" id="PTHR44196:SF1">
    <property type="entry name" value="DEHYDROGENASE_REDUCTASE SDR FAMILY MEMBER 7B"/>
    <property type="match status" value="1"/>
</dbReference>
<dbReference type="Proteomes" id="UP000297014">
    <property type="component" value="Unassembled WGS sequence"/>
</dbReference>
<name>A0A094XE80_ALKAL</name>
<dbReference type="InterPro" id="IPR002347">
    <property type="entry name" value="SDR_fam"/>
</dbReference>
<gene>
    <name evidence="5" type="ORF">AJ85_20210</name>
    <name evidence="4" type="ORF">BALCAV_0212255</name>
</gene>
<proteinExistence type="inferred from homology"/>
<dbReference type="EMBL" id="JALP01000278">
    <property type="protein sequence ID" value="THG88995.1"/>
    <property type="molecule type" value="Genomic_DNA"/>
</dbReference>
<dbReference type="GO" id="GO:0016020">
    <property type="term" value="C:membrane"/>
    <property type="evidence" value="ECO:0007669"/>
    <property type="project" value="TreeGrafter"/>
</dbReference>
<sequence length="258" mass="28671">MKKTIWITGGTSGLGKEIAFQLLKKDYHVIVLARNEEKIKQLEEEAQGFNGRILTCQVDIRSDEEVKKIVAHLVKSGHPVDVLINNAGLGIFDSVLDAKTEDIVEMFEVNVLGLIAMTKAVLPYMIEKKSGQIIQIASQAGKLATPKSSVYAATKHAVLGFTNSLRMEVEDDNVNVSAVNPGPIQTPFFERADKTGSYVKNVGKMMLKPEYVAERVVQLIEKPKRELNLPRWMGFGSKCYQLMPTVIEKIAGKQLKKK</sequence>
<comment type="caution">
    <text evidence="4">The sequence shown here is derived from an EMBL/GenBank/DDBJ whole genome shotgun (WGS) entry which is preliminary data.</text>
</comment>
<evidence type="ECO:0000256" key="2">
    <source>
        <dbReference type="ARBA" id="ARBA00023002"/>
    </source>
</evidence>
<dbReference type="Gene3D" id="3.40.50.720">
    <property type="entry name" value="NAD(P)-binding Rossmann-like Domain"/>
    <property type="match status" value="1"/>
</dbReference>
<dbReference type="FunFam" id="3.40.50.720:FF:000047">
    <property type="entry name" value="NADP-dependent L-serine/L-allo-threonine dehydrogenase"/>
    <property type="match status" value="1"/>
</dbReference>
<organism evidence="4 6">
    <name type="scientific">Alkalihalobacillus alcalophilus ATCC 27647 = CGMCC 1.3604</name>
    <dbReference type="NCBI Taxonomy" id="1218173"/>
    <lineage>
        <taxon>Bacteria</taxon>
        <taxon>Bacillati</taxon>
        <taxon>Bacillota</taxon>
        <taxon>Bacilli</taxon>
        <taxon>Bacillales</taxon>
        <taxon>Bacillaceae</taxon>
        <taxon>Alkalihalobacillus</taxon>
    </lineage>
</organism>
<evidence type="ECO:0000313" key="7">
    <source>
        <dbReference type="Proteomes" id="UP000297014"/>
    </source>
</evidence>
<dbReference type="EMBL" id="ALPT02000037">
    <property type="protein sequence ID" value="KGA97095.1"/>
    <property type="molecule type" value="Genomic_DNA"/>
</dbReference>
<accession>A0A094XE80</accession>
<dbReference type="RefSeq" id="WP_003324113.1">
    <property type="nucleotide sequence ID" value="NZ_ALPT02000037.1"/>
</dbReference>
<dbReference type="PANTHER" id="PTHR44196">
    <property type="entry name" value="DEHYDROGENASE/REDUCTASE SDR FAMILY MEMBER 7B"/>
    <property type="match status" value="1"/>
</dbReference>
<dbReference type="AlphaFoldDB" id="A0A094XE80"/>
<dbReference type="PRINTS" id="PR00080">
    <property type="entry name" value="SDRFAMILY"/>
</dbReference>
<dbReference type="Proteomes" id="UP000002754">
    <property type="component" value="Unassembled WGS sequence"/>
</dbReference>
<dbReference type="GO" id="GO:0016616">
    <property type="term" value="F:oxidoreductase activity, acting on the CH-OH group of donors, NAD or NADP as acceptor"/>
    <property type="evidence" value="ECO:0007669"/>
    <property type="project" value="UniProtKB-ARBA"/>
</dbReference>
<reference evidence="5 7" key="2">
    <citation type="submission" date="2014-01" db="EMBL/GenBank/DDBJ databases">
        <title>Draft genome sequencing of Bacillus alcalophilus CGMCC 1.3604.</title>
        <authorList>
            <person name="Yang J."/>
            <person name="Diao L."/>
            <person name="Yang S."/>
        </authorList>
    </citation>
    <scope>NUCLEOTIDE SEQUENCE [LARGE SCALE GENOMIC DNA]</scope>
    <source>
        <strain evidence="5 7">CGMCC 1.3604</strain>
    </source>
</reference>
<dbReference type="SUPFAM" id="SSF51735">
    <property type="entry name" value="NAD(P)-binding Rossmann-fold domains"/>
    <property type="match status" value="1"/>
</dbReference>
<evidence type="ECO:0000256" key="1">
    <source>
        <dbReference type="ARBA" id="ARBA00006484"/>
    </source>
</evidence>
<dbReference type="PROSITE" id="PS00061">
    <property type="entry name" value="ADH_SHORT"/>
    <property type="match status" value="1"/>
</dbReference>
<dbReference type="InterPro" id="IPR036291">
    <property type="entry name" value="NAD(P)-bd_dom_sf"/>
</dbReference>
<dbReference type="OrthoDB" id="9793345at2"/>
<dbReference type="PRINTS" id="PR00081">
    <property type="entry name" value="GDHRDH"/>
</dbReference>
<comment type="similarity">
    <text evidence="1 3">Belongs to the short-chain dehydrogenases/reductases (SDR) family.</text>
</comment>